<comment type="similarity">
    <text evidence="1 8 9">Belongs to the bacterial ribosomal protein bL20 family.</text>
</comment>
<keyword evidence="3 8" id="KW-0694">RNA-binding</keyword>
<dbReference type="CDD" id="cd07026">
    <property type="entry name" value="Ribosomal_L20"/>
    <property type="match status" value="1"/>
</dbReference>
<dbReference type="InterPro" id="IPR049946">
    <property type="entry name" value="RIBOSOMAL_L20_CS"/>
</dbReference>
<dbReference type="GO" id="GO:1990904">
    <property type="term" value="C:ribonucleoprotein complex"/>
    <property type="evidence" value="ECO:0007669"/>
    <property type="project" value="UniProtKB-KW"/>
</dbReference>
<evidence type="ECO:0000313" key="10">
    <source>
        <dbReference type="EMBL" id="RKT56632.1"/>
    </source>
</evidence>
<gene>
    <name evidence="8" type="primary">rplT</name>
    <name evidence="10" type="ORF">C8E97_5341</name>
</gene>
<dbReference type="PRINTS" id="PR00062">
    <property type="entry name" value="RIBOSOMALL20"/>
</dbReference>
<dbReference type="Proteomes" id="UP000282084">
    <property type="component" value="Unassembled WGS sequence"/>
</dbReference>
<dbReference type="SUPFAM" id="SSF74731">
    <property type="entry name" value="Ribosomal protein L20"/>
    <property type="match status" value="1"/>
</dbReference>
<evidence type="ECO:0000256" key="3">
    <source>
        <dbReference type="ARBA" id="ARBA00022884"/>
    </source>
</evidence>
<dbReference type="OrthoDB" id="9808966at2"/>
<dbReference type="GO" id="GO:0006412">
    <property type="term" value="P:translation"/>
    <property type="evidence" value="ECO:0007669"/>
    <property type="project" value="InterPro"/>
</dbReference>
<keyword evidence="2 8" id="KW-0699">rRNA-binding</keyword>
<comment type="caution">
    <text evidence="10">The sequence shown here is derived from an EMBL/GenBank/DDBJ whole genome shotgun (WGS) entry which is preliminary data.</text>
</comment>
<dbReference type="RefSeq" id="WP_121008162.1">
    <property type="nucleotide sequence ID" value="NZ_RBXO01000001.1"/>
</dbReference>
<evidence type="ECO:0000256" key="7">
    <source>
        <dbReference type="ARBA" id="ARBA00035172"/>
    </source>
</evidence>
<dbReference type="Gene3D" id="1.10.1900.20">
    <property type="entry name" value="Ribosomal protein L20"/>
    <property type="match status" value="1"/>
</dbReference>
<evidence type="ECO:0000256" key="5">
    <source>
        <dbReference type="ARBA" id="ARBA00023274"/>
    </source>
</evidence>
<dbReference type="Gene3D" id="6.10.160.10">
    <property type="match status" value="1"/>
</dbReference>
<dbReference type="PROSITE" id="PS00937">
    <property type="entry name" value="RIBOSOMAL_L20"/>
    <property type="match status" value="1"/>
</dbReference>
<dbReference type="GO" id="GO:0000027">
    <property type="term" value="P:ribosomal large subunit assembly"/>
    <property type="evidence" value="ECO:0007669"/>
    <property type="project" value="UniProtKB-UniRule"/>
</dbReference>
<dbReference type="InterPro" id="IPR035566">
    <property type="entry name" value="Ribosomal_protein_bL20_C"/>
</dbReference>
<dbReference type="Pfam" id="PF00453">
    <property type="entry name" value="Ribosomal_L20"/>
    <property type="match status" value="1"/>
</dbReference>
<evidence type="ECO:0000256" key="2">
    <source>
        <dbReference type="ARBA" id="ARBA00022730"/>
    </source>
</evidence>
<dbReference type="HAMAP" id="MF_00382">
    <property type="entry name" value="Ribosomal_bL20"/>
    <property type="match status" value="1"/>
</dbReference>
<name>A0A495W4R1_9PSEU</name>
<dbReference type="AlphaFoldDB" id="A0A495W4R1"/>
<evidence type="ECO:0000256" key="6">
    <source>
        <dbReference type="ARBA" id="ARBA00024775"/>
    </source>
</evidence>
<dbReference type="EMBL" id="RBXO01000001">
    <property type="protein sequence ID" value="RKT56632.1"/>
    <property type="molecule type" value="Genomic_DNA"/>
</dbReference>
<proteinExistence type="inferred from homology"/>
<dbReference type="NCBIfam" id="TIGR01032">
    <property type="entry name" value="rplT_bact"/>
    <property type="match status" value="1"/>
</dbReference>
<dbReference type="PANTHER" id="PTHR10986">
    <property type="entry name" value="39S RIBOSOMAL PROTEIN L20"/>
    <property type="match status" value="1"/>
</dbReference>
<comment type="function">
    <text evidence="6 8 9">Binds directly to 23S ribosomal RNA and is necessary for the in vitro assembly process of the 50S ribosomal subunit. It is not involved in the protein synthesizing functions of that subunit.</text>
</comment>
<accession>A0A495W4R1</accession>
<dbReference type="FunFam" id="1.10.1900.20:FF:000001">
    <property type="entry name" value="50S ribosomal protein L20"/>
    <property type="match status" value="1"/>
</dbReference>
<evidence type="ECO:0000313" key="11">
    <source>
        <dbReference type="Proteomes" id="UP000282084"/>
    </source>
</evidence>
<evidence type="ECO:0000256" key="9">
    <source>
        <dbReference type="RuleBase" id="RU000560"/>
    </source>
</evidence>
<organism evidence="10 11">
    <name type="scientific">Saccharothrix australiensis</name>
    <dbReference type="NCBI Taxonomy" id="2072"/>
    <lineage>
        <taxon>Bacteria</taxon>
        <taxon>Bacillati</taxon>
        <taxon>Actinomycetota</taxon>
        <taxon>Actinomycetes</taxon>
        <taxon>Pseudonocardiales</taxon>
        <taxon>Pseudonocardiaceae</taxon>
        <taxon>Saccharothrix</taxon>
    </lineage>
</organism>
<protein>
    <recommendedName>
        <fullName evidence="7 8">Large ribosomal subunit protein bL20</fullName>
    </recommendedName>
</protein>
<keyword evidence="11" id="KW-1185">Reference proteome</keyword>
<keyword evidence="4 8" id="KW-0689">Ribosomal protein</keyword>
<evidence type="ECO:0000256" key="8">
    <source>
        <dbReference type="HAMAP-Rule" id="MF_00382"/>
    </source>
</evidence>
<reference evidence="10 11" key="1">
    <citation type="submission" date="2018-10" db="EMBL/GenBank/DDBJ databases">
        <title>Sequencing the genomes of 1000 actinobacteria strains.</title>
        <authorList>
            <person name="Klenk H.-P."/>
        </authorList>
    </citation>
    <scope>NUCLEOTIDE SEQUENCE [LARGE SCALE GENOMIC DNA]</scope>
    <source>
        <strain evidence="10 11">DSM 43800</strain>
    </source>
</reference>
<dbReference type="InterPro" id="IPR005813">
    <property type="entry name" value="Ribosomal_bL20"/>
</dbReference>
<dbReference type="GO" id="GO:0019843">
    <property type="term" value="F:rRNA binding"/>
    <property type="evidence" value="ECO:0007669"/>
    <property type="project" value="UniProtKB-UniRule"/>
</dbReference>
<evidence type="ECO:0000256" key="4">
    <source>
        <dbReference type="ARBA" id="ARBA00022980"/>
    </source>
</evidence>
<evidence type="ECO:0000256" key="1">
    <source>
        <dbReference type="ARBA" id="ARBA00007698"/>
    </source>
</evidence>
<sequence length="129" mass="14581">MARVKRAVNAQKKRRTTLELASGYRGQRSRLYRKAKEQVLHSLNYAYRDRRARKGDFRKLWIQRINAGVRANGMTYNRFIQGLRLAEIEVDRKILAELAVNDPGAFTALVELAKAALPADVNAPAGDNA</sequence>
<keyword evidence="5 8" id="KW-0687">Ribonucleoprotein</keyword>
<dbReference type="GO" id="GO:0005840">
    <property type="term" value="C:ribosome"/>
    <property type="evidence" value="ECO:0007669"/>
    <property type="project" value="UniProtKB-KW"/>
</dbReference>
<dbReference type="GO" id="GO:0003735">
    <property type="term" value="F:structural constituent of ribosome"/>
    <property type="evidence" value="ECO:0007669"/>
    <property type="project" value="InterPro"/>
</dbReference>